<protein>
    <recommendedName>
        <fullName evidence="2">Tripeptidyl-peptidase II first Ig-like domain-containing protein</fullName>
    </recommendedName>
</protein>
<reference evidence="3 4" key="1">
    <citation type="journal article" date="2023" name="Commun. Biol.">
        <title>Genome analysis of Parmales, the sister group of diatoms, reveals the evolutionary specialization of diatoms from phago-mixotrophs to photoautotrophs.</title>
        <authorList>
            <person name="Ban H."/>
            <person name="Sato S."/>
            <person name="Yoshikawa S."/>
            <person name="Yamada K."/>
            <person name="Nakamura Y."/>
            <person name="Ichinomiya M."/>
            <person name="Sato N."/>
            <person name="Blanc-Mathieu R."/>
            <person name="Endo H."/>
            <person name="Kuwata A."/>
            <person name="Ogata H."/>
        </authorList>
    </citation>
    <scope>NUCLEOTIDE SEQUENCE [LARGE SCALE GENOMIC DNA]</scope>
</reference>
<feature type="domain" description="Tripeptidyl-peptidase II first Ig-like" evidence="2">
    <location>
        <begin position="5"/>
        <end position="48"/>
    </location>
</feature>
<evidence type="ECO:0000313" key="4">
    <source>
        <dbReference type="Proteomes" id="UP001165060"/>
    </source>
</evidence>
<feature type="region of interest" description="Disordered" evidence="1">
    <location>
        <begin position="50"/>
        <end position="72"/>
    </location>
</feature>
<evidence type="ECO:0000313" key="3">
    <source>
        <dbReference type="EMBL" id="GMI36979.1"/>
    </source>
</evidence>
<gene>
    <name evidence="3" type="ORF">TeGR_g12821</name>
</gene>
<proteinExistence type="predicted"/>
<evidence type="ECO:0000256" key="1">
    <source>
        <dbReference type="SAM" id="MobiDB-lite"/>
    </source>
</evidence>
<evidence type="ECO:0000259" key="2">
    <source>
        <dbReference type="Pfam" id="PF21223"/>
    </source>
</evidence>
<dbReference type="Pfam" id="PF21223">
    <property type="entry name" value="TPPII_Ig-like-1"/>
    <property type="match status" value="1"/>
</dbReference>
<feature type="non-terminal residue" evidence="3">
    <location>
        <position position="72"/>
    </location>
</feature>
<sequence>MLPAGGRSFAIEVDPTSLEPGLYTTTLVGYDSTSPDKGAVFRLPITIVKPNSLPPNEPSPNLGQMNFGPAET</sequence>
<name>A0ABQ6N0Y0_9STRA</name>
<dbReference type="EMBL" id="BRYB01000757">
    <property type="protein sequence ID" value="GMI36979.1"/>
    <property type="molecule type" value="Genomic_DNA"/>
</dbReference>
<dbReference type="Gene3D" id="2.60.40.3170">
    <property type="match status" value="1"/>
</dbReference>
<comment type="caution">
    <text evidence="3">The sequence shown here is derived from an EMBL/GenBank/DDBJ whole genome shotgun (WGS) entry which is preliminary data.</text>
</comment>
<dbReference type="InterPro" id="IPR046940">
    <property type="entry name" value="TPPII_Ig-like_sf"/>
</dbReference>
<organism evidence="3 4">
    <name type="scientific">Tetraparma gracilis</name>
    <dbReference type="NCBI Taxonomy" id="2962635"/>
    <lineage>
        <taxon>Eukaryota</taxon>
        <taxon>Sar</taxon>
        <taxon>Stramenopiles</taxon>
        <taxon>Ochrophyta</taxon>
        <taxon>Bolidophyceae</taxon>
        <taxon>Parmales</taxon>
        <taxon>Triparmaceae</taxon>
        <taxon>Tetraparma</taxon>
    </lineage>
</organism>
<accession>A0ABQ6N0Y0</accession>
<dbReference type="InterPro" id="IPR048383">
    <property type="entry name" value="TPPII_Ig-like-1"/>
</dbReference>
<dbReference type="Proteomes" id="UP001165060">
    <property type="component" value="Unassembled WGS sequence"/>
</dbReference>
<keyword evidence="4" id="KW-1185">Reference proteome</keyword>